<protein>
    <submittedName>
        <fullName evidence="1">Uncharacterized protein</fullName>
    </submittedName>
</protein>
<reference evidence="1" key="1">
    <citation type="submission" date="2024-05" db="EMBL/GenBank/DDBJ databases">
        <title>Campylobacter coli isolated from environmental waters in Slovenia.</title>
        <authorList>
            <person name="Zautner A.E."/>
            <person name="Bunk B."/>
            <person name="Riedel T."/>
            <person name="Sproeer C."/>
        </authorList>
    </citation>
    <scope>NUCLEOTIDE SEQUENCE</scope>
    <source>
        <strain evidence="1">CCS1377</strain>
    </source>
</reference>
<dbReference type="EMBL" id="CP155620">
    <property type="protein sequence ID" value="XBJ28876.1"/>
    <property type="molecule type" value="Genomic_DNA"/>
</dbReference>
<sequence>MIDYKVKNYGLFRDEGREFSFTNTSYSSAADGSFHCFINGKFVKSDEEYKGERY</sequence>
<gene>
    <name evidence="1" type="ORF">AAH949_07230</name>
</gene>
<name>A0AAU7E6P6_9BACT</name>
<accession>A0AAU7E6P6</accession>
<organism evidence="1">
    <name type="scientific">Campylobacter sp. CCS1377</name>
    <dbReference type="NCBI Taxonomy" id="3158229"/>
    <lineage>
        <taxon>Bacteria</taxon>
        <taxon>Pseudomonadati</taxon>
        <taxon>Campylobacterota</taxon>
        <taxon>Epsilonproteobacteria</taxon>
        <taxon>Campylobacterales</taxon>
        <taxon>Campylobacteraceae</taxon>
        <taxon>Campylobacter</taxon>
    </lineage>
</organism>
<evidence type="ECO:0000313" key="1">
    <source>
        <dbReference type="EMBL" id="XBJ28876.1"/>
    </source>
</evidence>
<proteinExistence type="predicted"/>
<dbReference type="RefSeq" id="WP_348518354.1">
    <property type="nucleotide sequence ID" value="NZ_CP155620.1"/>
</dbReference>
<dbReference type="AlphaFoldDB" id="A0AAU7E6P6"/>